<keyword evidence="6" id="KW-0408">Iron</keyword>
<evidence type="ECO:0000256" key="6">
    <source>
        <dbReference type="ARBA" id="ARBA00023004"/>
    </source>
</evidence>
<evidence type="ECO:0000259" key="9">
    <source>
        <dbReference type="PROSITE" id="PS51379"/>
    </source>
</evidence>
<evidence type="ECO:0000313" key="10">
    <source>
        <dbReference type="EMBL" id="EFL49940.1"/>
    </source>
</evidence>
<dbReference type="Proteomes" id="UP000006250">
    <property type="component" value="Unassembled WGS sequence"/>
</dbReference>
<feature type="domain" description="4Fe-4S ferredoxin-type" evidence="9">
    <location>
        <begin position="86"/>
        <end position="115"/>
    </location>
</feature>
<keyword evidence="1" id="KW-0813">Transport</keyword>
<accession>E1K0A9</accession>
<keyword evidence="4" id="KW-0677">Repeat</keyword>
<dbReference type="STRING" id="596151.DesfrDRAFT_3309"/>
<dbReference type="PROSITE" id="PS51379">
    <property type="entry name" value="4FE4S_FER_2"/>
    <property type="match status" value="2"/>
</dbReference>
<evidence type="ECO:0000256" key="3">
    <source>
        <dbReference type="ARBA" id="ARBA00022723"/>
    </source>
</evidence>
<reference evidence="10 11" key="1">
    <citation type="submission" date="2010-08" db="EMBL/GenBank/DDBJ databases">
        <title>The draft genome of Desulfovibrio fructosovorans JJ.</title>
        <authorList>
            <consortium name="US DOE Joint Genome Institute (JGI-PGF)"/>
            <person name="Lucas S."/>
            <person name="Copeland A."/>
            <person name="Lapidus A."/>
            <person name="Cheng J.-F."/>
            <person name="Bruce D."/>
            <person name="Goodwin L."/>
            <person name="Pitluck S."/>
            <person name="Land M.L."/>
            <person name="Hauser L."/>
            <person name="Chang Y.-J."/>
            <person name="Jeffries C."/>
            <person name="Wall J.D."/>
            <person name="Stahl D.A."/>
            <person name="Arkin A.P."/>
            <person name="Dehal P."/>
            <person name="Stolyar S.M."/>
            <person name="Hazen T.C."/>
            <person name="Woyke T.J."/>
        </authorList>
    </citation>
    <scope>NUCLEOTIDE SEQUENCE [LARGE SCALE GENOMIC DNA]</scope>
    <source>
        <strain evidence="10 11">JJ</strain>
    </source>
</reference>
<dbReference type="InterPro" id="IPR050954">
    <property type="entry name" value="ET_IronSulfur_Cluster-Binding"/>
</dbReference>
<dbReference type="PROSITE" id="PS00198">
    <property type="entry name" value="4FE4S_FER_1"/>
    <property type="match status" value="1"/>
</dbReference>
<keyword evidence="5" id="KW-0249">Electron transport</keyword>
<evidence type="ECO:0000256" key="2">
    <source>
        <dbReference type="ARBA" id="ARBA00022485"/>
    </source>
</evidence>
<dbReference type="Gene3D" id="3.30.70.20">
    <property type="match status" value="2"/>
</dbReference>
<keyword evidence="2" id="KW-0004">4Fe-4S</keyword>
<feature type="region of interest" description="Disordered" evidence="8">
    <location>
        <begin position="170"/>
        <end position="200"/>
    </location>
</feature>
<dbReference type="RefSeq" id="WP_005995750.1">
    <property type="nucleotide sequence ID" value="NZ_AECZ01000029.1"/>
</dbReference>
<evidence type="ECO:0000256" key="1">
    <source>
        <dbReference type="ARBA" id="ARBA00022448"/>
    </source>
</evidence>
<dbReference type="AlphaFoldDB" id="E1K0A9"/>
<gene>
    <name evidence="10" type="ORF">DesfrDRAFT_3309</name>
</gene>
<feature type="compositionally biased region" description="Basic residues" evidence="8">
    <location>
        <begin position="177"/>
        <end position="187"/>
    </location>
</feature>
<dbReference type="PANTHER" id="PTHR43177">
    <property type="entry name" value="PROTEIN NRFC"/>
    <property type="match status" value="1"/>
</dbReference>
<evidence type="ECO:0000256" key="8">
    <source>
        <dbReference type="SAM" id="MobiDB-lite"/>
    </source>
</evidence>
<dbReference type="CDD" id="cd16371">
    <property type="entry name" value="DMSOR_beta_like"/>
    <property type="match status" value="1"/>
</dbReference>
<dbReference type="SUPFAM" id="SSF54862">
    <property type="entry name" value="4Fe-4S ferredoxins"/>
    <property type="match status" value="1"/>
</dbReference>
<name>E1K0A9_SOLFR</name>
<keyword evidence="7" id="KW-0411">Iron-sulfur</keyword>
<dbReference type="PANTHER" id="PTHR43177:SF5">
    <property type="entry name" value="ANAEROBIC DIMETHYL SULFOXIDE REDUCTASE CHAIN B-RELATED"/>
    <property type="match status" value="1"/>
</dbReference>
<protein>
    <submittedName>
        <fullName evidence="10">4Fe-4S ferredoxin iron-sulfur binding domain protein</fullName>
    </submittedName>
</protein>
<evidence type="ECO:0000313" key="11">
    <source>
        <dbReference type="Proteomes" id="UP000006250"/>
    </source>
</evidence>
<comment type="caution">
    <text evidence="10">The sequence shown here is derived from an EMBL/GenBank/DDBJ whole genome shotgun (WGS) entry which is preliminary data.</text>
</comment>
<dbReference type="Pfam" id="PF13247">
    <property type="entry name" value="Fer4_11"/>
    <property type="match status" value="1"/>
</dbReference>
<dbReference type="Pfam" id="PF12800">
    <property type="entry name" value="Fer4_4"/>
    <property type="match status" value="1"/>
</dbReference>
<dbReference type="EMBL" id="AECZ01000029">
    <property type="protein sequence ID" value="EFL49940.1"/>
    <property type="molecule type" value="Genomic_DNA"/>
</dbReference>
<organism evidence="10 11">
    <name type="scientific">Solidesulfovibrio fructosivorans JJ]</name>
    <dbReference type="NCBI Taxonomy" id="596151"/>
    <lineage>
        <taxon>Bacteria</taxon>
        <taxon>Pseudomonadati</taxon>
        <taxon>Thermodesulfobacteriota</taxon>
        <taxon>Desulfovibrionia</taxon>
        <taxon>Desulfovibrionales</taxon>
        <taxon>Desulfovibrionaceae</taxon>
        <taxon>Solidesulfovibrio</taxon>
    </lineage>
</organism>
<dbReference type="OrthoDB" id="9789030at2"/>
<keyword evidence="3" id="KW-0479">Metal-binding</keyword>
<evidence type="ECO:0000256" key="5">
    <source>
        <dbReference type="ARBA" id="ARBA00022982"/>
    </source>
</evidence>
<feature type="domain" description="4Fe-4S ferredoxin-type" evidence="9">
    <location>
        <begin position="8"/>
        <end position="38"/>
    </location>
</feature>
<dbReference type="InterPro" id="IPR017896">
    <property type="entry name" value="4Fe4S_Fe-S-bd"/>
</dbReference>
<dbReference type="GO" id="GO:0046872">
    <property type="term" value="F:metal ion binding"/>
    <property type="evidence" value="ECO:0007669"/>
    <property type="project" value="UniProtKB-KW"/>
</dbReference>
<dbReference type="GO" id="GO:0051539">
    <property type="term" value="F:4 iron, 4 sulfur cluster binding"/>
    <property type="evidence" value="ECO:0007669"/>
    <property type="project" value="UniProtKB-KW"/>
</dbReference>
<keyword evidence="11" id="KW-1185">Reference proteome</keyword>
<proteinExistence type="predicted"/>
<sequence length="200" mass="20926">MHASVKEYLIRFDPGKCLQCHGCETACKSWRDLPYGIRFRRVVNLWDGGYPAVTSKSLSLACLHCVAPACLDACAAGAISKSEEDGRVVVDAARCIGCKACARACPYGVPQFGPDKVMVKCDLCLDQQLGGLEPPCVATCPDRALVWEETTPAGKKAEEAAVGGLLAKAGLLGGGQGKRRRAGKAAPKRGSGQASCGRGS</sequence>
<evidence type="ECO:0000256" key="4">
    <source>
        <dbReference type="ARBA" id="ARBA00022737"/>
    </source>
</evidence>
<dbReference type="eggNOG" id="COG0437">
    <property type="taxonomic scope" value="Bacteria"/>
</dbReference>
<evidence type="ECO:0000256" key="7">
    <source>
        <dbReference type="ARBA" id="ARBA00023014"/>
    </source>
</evidence>
<dbReference type="InterPro" id="IPR017900">
    <property type="entry name" value="4Fe4S_Fe_S_CS"/>
</dbReference>